<keyword evidence="8 10" id="KW-0472">Membrane</keyword>
<keyword evidence="14" id="KW-0614">Plasmid</keyword>
<protein>
    <submittedName>
        <fullName evidence="14">TonB-dependent receptor</fullName>
    </submittedName>
</protein>
<dbReference type="Gene3D" id="2.40.170.20">
    <property type="entry name" value="TonB-dependent receptor, beta-barrel domain"/>
    <property type="match status" value="1"/>
</dbReference>
<keyword evidence="4" id="KW-0410">Iron transport</keyword>
<keyword evidence="2 10" id="KW-0813">Transport</keyword>
<keyword evidence="3 10" id="KW-1134">Transmembrane beta strand</keyword>
<gene>
    <name evidence="14" type="ORF">D3Y57_01850</name>
</gene>
<dbReference type="AlphaFoldDB" id="A0A494TG68"/>
<dbReference type="Proteomes" id="UP000276254">
    <property type="component" value="Plasmid unnamed1"/>
</dbReference>
<keyword evidence="6" id="KW-0408">Iron</keyword>
<accession>A0A494TG68</accession>
<keyword evidence="15" id="KW-1185">Reference proteome</keyword>
<feature type="domain" description="Secretin/TonB short N-terminal" evidence="13">
    <location>
        <begin position="55"/>
        <end position="105"/>
    </location>
</feature>
<evidence type="ECO:0000256" key="5">
    <source>
        <dbReference type="ARBA" id="ARBA00022692"/>
    </source>
</evidence>
<evidence type="ECO:0000256" key="2">
    <source>
        <dbReference type="ARBA" id="ARBA00022448"/>
    </source>
</evidence>
<evidence type="ECO:0000259" key="13">
    <source>
        <dbReference type="SMART" id="SM00965"/>
    </source>
</evidence>
<geneLocation type="plasmid" evidence="14">
    <name>unnamed1</name>
</geneLocation>
<dbReference type="KEGG" id="spha:D3Y57_01850"/>
<keyword evidence="14" id="KW-0675">Receptor</keyword>
<dbReference type="Gene3D" id="2.170.130.10">
    <property type="entry name" value="TonB-dependent receptor, plug domain"/>
    <property type="match status" value="1"/>
</dbReference>
<proteinExistence type="inferred from homology"/>
<keyword evidence="12" id="KW-0732">Signal</keyword>
<keyword evidence="4" id="KW-0406">Ion transport</keyword>
<evidence type="ECO:0000256" key="8">
    <source>
        <dbReference type="ARBA" id="ARBA00023136"/>
    </source>
</evidence>
<dbReference type="SUPFAM" id="SSF56935">
    <property type="entry name" value="Porins"/>
    <property type="match status" value="1"/>
</dbReference>
<dbReference type="InterPro" id="IPR011662">
    <property type="entry name" value="Secretin/TonB_short_N"/>
</dbReference>
<dbReference type="Pfam" id="PF00593">
    <property type="entry name" value="TonB_dep_Rec_b-barrel"/>
    <property type="match status" value="1"/>
</dbReference>
<keyword evidence="9 10" id="KW-0998">Cell outer membrane</keyword>
<dbReference type="InterPro" id="IPR012910">
    <property type="entry name" value="Plug_dom"/>
</dbReference>
<evidence type="ECO:0000256" key="7">
    <source>
        <dbReference type="ARBA" id="ARBA00023077"/>
    </source>
</evidence>
<comment type="subcellular location">
    <subcellularLocation>
        <location evidence="1 10">Cell outer membrane</location>
        <topology evidence="1 10">Multi-pass membrane protein</topology>
    </subcellularLocation>
</comment>
<evidence type="ECO:0000256" key="6">
    <source>
        <dbReference type="ARBA" id="ARBA00023004"/>
    </source>
</evidence>
<evidence type="ECO:0000256" key="12">
    <source>
        <dbReference type="SAM" id="SignalP"/>
    </source>
</evidence>
<evidence type="ECO:0000256" key="1">
    <source>
        <dbReference type="ARBA" id="ARBA00004571"/>
    </source>
</evidence>
<dbReference type="InterPro" id="IPR036942">
    <property type="entry name" value="Beta-barrel_TonB_sf"/>
</dbReference>
<keyword evidence="7 11" id="KW-0798">TonB box</keyword>
<keyword evidence="5 10" id="KW-0812">Transmembrane</keyword>
<dbReference type="PROSITE" id="PS52016">
    <property type="entry name" value="TONB_DEPENDENT_REC_3"/>
    <property type="match status" value="1"/>
</dbReference>
<dbReference type="PANTHER" id="PTHR47234:SF3">
    <property type="entry name" value="SECRETIN_TONB SHORT N-TERMINAL DOMAIN-CONTAINING PROTEIN"/>
    <property type="match status" value="1"/>
</dbReference>
<feature type="chain" id="PRO_5019736652" evidence="12">
    <location>
        <begin position="28"/>
        <end position="861"/>
    </location>
</feature>
<dbReference type="Pfam" id="PF07715">
    <property type="entry name" value="Plug"/>
    <property type="match status" value="1"/>
</dbReference>
<comment type="similarity">
    <text evidence="10 11">Belongs to the TonB-dependent receptor family.</text>
</comment>
<dbReference type="InterPro" id="IPR037066">
    <property type="entry name" value="Plug_dom_sf"/>
</dbReference>
<dbReference type="InterPro" id="IPR039426">
    <property type="entry name" value="TonB-dep_rcpt-like"/>
</dbReference>
<evidence type="ECO:0000256" key="11">
    <source>
        <dbReference type="RuleBase" id="RU003357"/>
    </source>
</evidence>
<dbReference type="OrthoDB" id="7051241at2"/>
<evidence type="ECO:0000256" key="10">
    <source>
        <dbReference type="PROSITE-ProRule" id="PRU01360"/>
    </source>
</evidence>
<reference evidence="14 15" key="1">
    <citation type="submission" date="2018-09" db="EMBL/GenBank/DDBJ databases">
        <title>Sphingomonas peninsula sp. nov., isolated from fildes peninsula, Antarctic soil.</title>
        <authorList>
            <person name="Yingchao G."/>
        </authorList>
    </citation>
    <scope>NUCLEOTIDE SEQUENCE [LARGE SCALE GENOMIC DNA]</scope>
    <source>
        <strain evidence="14 15">YZ-8</strain>
        <plasmid evidence="14 15">unnamed1</plasmid>
    </source>
</reference>
<dbReference type="SMART" id="SM00965">
    <property type="entry name" value="STN"/>
    <property type="match status" value="1"/>
</dbReference>
<evidence type="ECO:0000313" key="15">
    <source>
        <dbReference type="Proteomes" id="UP000276254"/>
    </source>
</evidence>
<dbReference type="RefSeq" id="WP_121150830.1">
    <property type="nucleotide sequence ID" value="NZ_CP032828.1"/>
</dbReference>
<sequence>MTYRLYASLFCSTAGLATATMALPAYAQAPHDVVYNLPAQALGDTLKAIALSSGTNILAAGGTVEGITAPALAGRYSVAQALALTLKGTGLHARTMASGIAVESDGAATNGESDSKKDADSASIVVTGSRIRGAPVAAPVITLSENSIRNAGQASLGEVVRSIPQSFGGGQQPGIGYNVPAASGVDIGGGSSINLRGLGSDATLTLLNGHRVSYSSSRQSVDVSTIPLSAIDRLEIVPDGASAIYGSDAVAGVANIILKRDYQGLETRARLGGSTDGGNFSQQYGVLTGARWTGGGFALAYEYNSNSLITSNDRSYARDATPGLTLFPSLKSHSALLTFHQALTPSLTFSLDALYSQRHENSIFPIDFGGDIVTAHAEAPARSRAFAIAPALDWTVSRTWHLTLSATYAADRSDYRTDIFTGTVRDDSKDSCYCNKGQSVELGGAGSLATMPAGDIKAAFGVGYRNNDFKSLGEPDDPQNIIRSQDSRYAFGELALPVVSPGQGVRGIDRLDLSAAVRYERYPGIGSVATPKFGMIYAPSGSFDVKASWGKSYRAPTLRQQYQPPAVQLFRATALGGTGYPAGATVLYVVGGKPDLRPERATSWSATLAIHPPALAGARLEISYFDTRYRDRIVTPIASISGALSNPQYAPQIGYAPSAAQLAALIANATAFFNASGAAYDPANVVAIADNSQVNAGRQQIHGIDALLDVPITLGAERTLDLVANASYLKSKQQISVTQPVTQLAGTIFNPPHVRARGGASWSDKALTLSAFYSYAGSVRDNRTAANTKLEPNTSFDLTARYRTPASAGAFSGLDVTLAVQNLFNDKPSAIPVSLFLLAPYDSTNGSPIGRFVSLTVAKKW</sequence>
<evidence type="ECO:0000256" key="9">
    <source>
        <dbReference type="ARBA" id="ARBA00023237"/>
    </source>
</evidence>
<evidence type="ECO:0000313" key="14">
    <source>
        <dbReference type="EMBL" id="AYJ84846.1"/>
    </source>
</evidence>
<name>A0A494TG68_SPHPE</name>
<evidence type="ECO:0000256" key="3">
    <source>
        <dbReference type="ARBA" id="ARBA00022452"/>
    </source>
</evidence>
<dbReference type="PANTHER" id="PTHR47234">
    <property type="match status" value="1"/>
</dbReference>
<dbReference type="InterPro" id="IPR000531">
    <property type="entry name" value="Beta-barrel_TonB"/>
</dbReference>
<dbReference type="GO" id="GO:0006826">
    <property type="term" value="P:iron ion transport"/>
    <property type="evidence" value="ECO:0007669"/>
    <property type="project" value="UniProtKB-KW"/>
</dbReference>
<dbReference type="Gene3D" id="3.55.50.30">
    <property type="match status" value="1"/>
</dbReference>
<dbReference type="GO" id="GO:0009279">
    <property type="term" value="C:cell outer membrane"/>
    <property type="evidence" value="ECO:0007669"/>
    <property type="project" value="UniProtKB-SubCell"/>
</dbReference>
<organism evidence="14 15">
    <name type="scientific">Sphingomonas paeninsulae</name>
    <dbReference type="NCBI Taxonomy" id="2319844"/>
    <lineage>
        <taxon>Bacteria</taxon>
        <taxon>Pseudomonadati</taxon>
        <taxon>Pseudomonadota</taxon>
        <taxon>Alphaproteobacteria</taxon>
        <taxon>Sphingomonadales</taxon>
        <taxon>Sphingomonadaceae</taxon>
        <taxon>Sphingomonas</taxon>
    </lineage>
</organism>
<evidence type="ECO:0000256" key="4">
    <source>
        <dbReference type="ARBA" id="ARBA00022496"/>
    </source>
</evidence>
<feature type="signal peptide" evidence="12">
    <location>
        <begin position="1"/>
        <end position="27"/>
    </location>
</feature>
<dbReference type="EMBL" id="CP032828">
    <property type="protein sequence ID" value="AYJ84846.1"/>
    <property type="molecule type" value="Genomic_DNA"/>
</dbReference>
<dbReference type="CDD" id="cd01347">
    <property type="entry name" value="ligand_gated_channel"/>
    <property type="match status" value="1"/>
</dbReference>